<dbReference type="PANTHER" id="PTHR47991">
    <property type="entry name" value="OXOGLUTARATE/IRON-DEPENDENT DIOXYGENASE"/>
    <property type="match status" value="1"/>
</dbReference>
<keyword evidence="3 4" id="KW-0408">Iron</keyword>
<keyword evidence="4" id="KW-0560">Oxidoreductase</keyword>
<comment type="similarity">
    <text evidence="1 4">Belongs to the iron/ascorbate-dependent oxidoreductase family.</text>
</comment>
<evidence type="ECO:0000313" key="6">
    <source>
        <dbReference type="Proteomes" id="UP001652660"/>
    </source>
</evidence>
<dbReference type="PROSITE" id="PS51471">
    <property type="entry name" value="FE2OG_OXY"/>
    <property type="match status" value="1"/>
</dbReference>
<dbReference type="InterPro" id="IPR005123">
    <property type="entry name" value="Oxoglu/Fe-dep_dioxygenase_dom"/>
</dbReference>
<dbReference type="InterPro" id="IPR027443">
    <property type="entry name" value="IPNS-like_sf"/>
</dbReference>
<dbReference type="InterPro" id="IPR050295">
    <property type="entry name" value="Plant_2OG-oxidoreductases"/>
</dbReference>
<dbReference type="InterPro" id="IPR044861">
    <property type="entry name" value="IPNS-like_FE2OG_OXY"/>
</dbReference>
<evidence type="ECO:0000256" key="2">
    <source>
        <dbReference type="ARBA" id="ARBA00022723"/>
    </source>
</evidence>
<dbReference type="Proteomes" id="UP001652660">
    <property type="component" value="Chromosome 9c"/>
</dbReference>
<name>A0ABM4VNB8_COFAR</name>
<gene>
    <name evidence="7" type="primary">LOC113707799</name>
</gene>
<evidence type="ECO:0000256" key="1">
    <source>
        <dbReference type="ARBA" id="ARBA00008056"/>
    </source>
</evidence>
<accession>A0ABM4VNB8</accession>
<protein>
    <submittedName>
        <fullName evidence="7">Protein SRG1</fullName>
    </submittedName>
</protein>
<evidence type="ECO:0000256" key="3">
    <source>
        <dbReference type="ARBA" id="ARBA00023004"/>
    </source>
</evidence>
<keyword evidence="6" id="KW-1185">Reference proteome</keyword>
<evidence type="ECO:0000256" key="4">
    <source>
        <dbReference type="RuleBase" id="RU003682"/>
    </source>
</evidence>
<dbReference type="Pfam" id="PF14226">
    <property type="entry name" value="DIOX_N"/>
    <property type="match status" value="1"/>
</dbReference>
<evidence type="ECO:0000313" key="7">
    <source>
        <dbReference type="RefSeq" id="XP_071921028.1"/>
    </source>
</evidence>
<reference evidence="7" key="1">
    <citation type="submission" date="2025-08" db="UniProtKB">
        <authorList>
            <consortium name="RefSeq"/>
        </authorList>
    </citation>
    <scope>IDENTIFICATION</scope>
    <source>
        <tissue evidence="7">Leaves</tissue>
    </source>
</reference>
<dbReference type="Pfam" id="PF03171">
    <property type="entry name" value="2OG-FeII_Oxy"/>
    <property type="match status" value="1"/>
</dbReference>
<dbReference type="RefSeq" id="XP_071921028.1">
    <property type="nucleotide sequence ID" value="XM_072064927.1"/>
</dbReference>
<dbReference type="SUPFAM" id="SSF51197">
    <property type="entry name" value="Clavaminate synthase-like"/>
    <property type="match status" value="1"/>
</dbReference>
<dbReference type="Gene3D" id="2.60.120.330">
    <property type="entry name" value="B-lactam Antibiotic, Isopenicillin N Synthase, Chain"/>
    <property type="match status" value="1"/>
</dbReference>
<evidence type="ECO:0000259" key="5">
    <source>
        <dbReference type="PROSITE" id="PS51471"/>
    </source>
</evidence>
<dbReference type="InterPro" id="IPR026992">
    <property type="entry name" value="DIOX_N"/>
</dbReference>
<proteinExistence type="inferred from homology"/>
<feature type="domain" description="Fe2OG dioxygenase" evidence="5">
    <location>
        <begin position="249"/>
        <end position="349"/>
    </location>
</feature>
<organism evidence="6 7">
    <name type="scientific">Coffea arabica</name>
    <name type="common">Arabian coffee</name>
    <dbReference type="NCBI Taxonomy" id="13443"/>
    <lineage>
        <taxon>Eukaryota</taxon>
        <taxon>Viridiplantae</taxon>
        <taxon>Streptophyta</taxon>
        <taxon>Embryophyta</taxon>
        <taxon>Tracheophyta</taxon>
        <taxon>Spermatophyta</taxon>
        <taxon>Magnoliopsida</taxon>
        <taxon>eudicotyledons</taxon>
        <taxon>Gunneridae</taxon>
        <taxon>Pentapetalae</taxon>
        <taxon>asterids</taxon>
        <taxon>lamiids</taxon>
        <taxon>Gentianales</taxon>
        <taxon>Rubiaceae</taxon>
        <taxon>Ixoroideae</taxon>
        <taxon>Gardenieae complex</taxon>
        <taxon>Bertiereae - Coffeeae clade</taxon>
        <taxon>Coffeeae</taxon>
        <taxon>Coffea</taxon>
    </lineage>
</organism>
<dbReference type="GeneID" id="113707799"/>
<sequence length="398" mass="45297">MKHLVQKNIYIYIYILNQGFSGIRTLKLKITTIMDPKTRKLGGSLKVPFVQELAKENPSSVPTRYIRPDKDQYPTISNGGSFHQIPVVDMQRLFSSAEEASDLELQKLHSAFCIQKLHSTKYNFFFLLINHEVSSSLVEKLKSEVQDFFNLPMAEKNKYGQEPGDVEGYGQAFVKSEEQKLDWADMLYMITQPEDLRKPHLFPKLPLPLRESLQEYSIELKSLALKILNLIAKALGMKHEEIEVLLEEGLQSMRLTYHPPCPQPELVTGLCHHSDPVSLTILLQINDVQCLQIKENEAWVPVLPLPNAFIVNVGDILEIITNGAYKSVEHRAIVNSQKERLSIATFTFPKLDGDLGPAPSLITPENPAKFSRVLMVDYLKSLYSRELDGKSYIDTMRI</sequence>
<keyword evidence="2 4" id="KW-0479">Metal-binding</keyword>